<organism evidence="1">
    <name type="scientific">Timema cristinae</name>
    <name type="common">Walking stick</name>
    <dbReference type="NCBI Taxonomy" id="61476"/>
    <lineage>
        <taxon>Eukaryota</taxon>
        <taxon>Metazoa</taxon>
        <taxon>Ecdysozoa</taxon>
        <taxon>Arthropoda</taxon>
        <taxon>Hexapoda</taxon>
        <taxon>Insecta</taxon>
        <taxon>Pterygota</taxon>
        <taxon>Neoptera</taxon>
        <taxon>Polyneoptera</taxon>
        <taxon>Phasmatodea</taxon>
        <taxon>Timematodea</taxon>
        <taxon>Timematoidea</taxon>
        <taxon>Timematidae</taxon>
        <taxon>Timema</taxon>
    </lineage>
</organism>
<evidence type="ECO:0000313" key="1">
    <source>
        <dbReference type="EMBL" id="CAD7412753.1"/>
    </source>
</evidence>
<gene>
    <name evidence="1" type="ORF">TCEB3V08_LOCUS11500</name>
</gene>
<dbReference type="AlphaFoldDB" id="A0A7R9DFW4"/>
<proteinExistence type="predicted"/>
<sequence length="132" mass="15222">MWDFIDVAVDRRDMWSTPVTRYCNNLIETLVLDVCDSLTESADVVDLEKPKVTIYSCPDLSCRPVKLASRMSHLEKARYHIRGGEESHIARFILLFPVQSERAIVYSTPRYRQKSFVQSPHAETSWTVCSPN</sequence>
<name>A0A7R9DFW4_TIMCR</name>
<reference evidence="1" key="1">
    <citation type="submission" date="2020-11" db="EMBL/GenBank/DDBJ databases">
        <authorList>
            <person name="Tran Van P."/>
        </authorList>
    </citation>
    <scope>NUCLEOTIDE SEQUENCE</scope>
</reference>
<protein>
    <submittedName>
        <fullName evidence="1">Uncharacterized protein</fullName>
    </submittedName>
</protein>
<accession>A0A7R9DFW4</accession>
<dbReference type="EMBL" id="OC323149">
    <property type="protein sequence ID" value="CAD7412753.1"/>
    <property type="molecule type" value="Genomic_DNA"/>
</dbReference>